<evidence type="ECO:0000256" key="1">
    <source>
        <dbReference type="SAM" id="Phobius"/>
    </source>
</evidence>
<gene>
    <name evidence="2" type="ORF">PL9631_500006</name>
</gene>
<keyword evidence="1" id="KW-0812">Transmembrane</keyword>
<proteinExistence type="predicted"/>
<organism evidence="2 3">
    <name type="scientific">Planktothrix paucivesiculata PCC 9631</name>
    <dbReference type="NCBI Taxonomy" id="671071"/>
    <lineage>
        <taxon>Bacteria</taxon>
        <taxon>Bacillati</taxon>
        <taxon>Cyanobacteriota</taxon>
        <taxon>Cyanophyceae</taxon>
        <taxon>Oscillatoriophycideae</taxon>
        <taxon>Oscillatoriales</taxon>
        <taxon>Microcoleaceae</taxon>
        <taxon>Planktothrix</taxon>
    </lineage>
</organism>
<comment type="caution">
    <text evidence="2">The sequence shown here is derived from an EMBL/GenBank/DDBJ whole genome shotgun (WGS) entry which is preliminary data.</text>
</comment>
<reference evidence="2" key="1">
    <citation type="submission" date="2019-10" db="EMBL/GenBank/DDBJ databases">
        <authorList>
            <consortium name="Genoscope - CEA"/>
            <person name="William W."/>
        </authorList>
    </citation>
    <scope>NUCLEOTIDE SEQUENCE [LARGE SCALE GENOMIC DNA]</scope>
    <source>
        <strain evidence="2">BBR_PRJEB10994</strain>
    </source>
</reference>
<dbReference type="AlphaFoldDB" id="A0A7Z9DZK0"/>
<evidence type="ECO:0000313" key="2">
    <source>
        <dbReference type="EMBL" id="VXD20136.1"/>
    </source>
</evidence>
<keyword evidence="3" id="KW-1185">Reference proteome</keyword>
<feature type="transmembrane region" description="Helical" evidence="1">
    <location>
        <begin position="71"/>
        <end position="89"/>
    </location>
</feature>
<dbReference type="Proteomes" id="UP000182190">
    <property type="component" value="Unassembled WGS sequence"/>
</dbReference>
<sequence length="91" mass="10316">MLEKTVTLKPLQRSVSVRRSLINVKDVLSAKNGHRSSSFGDFQDLKTAFVSTVPRLPLNASWMKQGVTSRILLFMIIFNFDVSILTVIYNE</sequence>
<protein>
    <submittedName>
        <fullName evidence="2">Uncharacterized protein</fullName>
    </submittedName>
</protein>
<dbReference type="EMBL" id="CZCS02000191">
    <property type="protein sequence ID" value="VXD20136.1"/>
    <property type="molecule type" value="Genomic_DNA"/>
</dbReference>
<name>A0A7Z9DZK0_9CYAN</name>
<evidence type="ECO:0000313" key="3">
    <source>
        <dbReference type="Proteomes" id="UP000182190"/>
    </source>
</evidence>
<keyword evidence="1" id="KW-0472">Membrane</keyword>
<accession>A0A7Z9DZK0</accession>
<keyword evidence="1" id="KW-1133">Transmembrane helix</keyword>